<evidence type="ECO:0000256" key="3">
    <source>
        <dbReference type="ARBA" id="ARBA00022801"/>
    </source>
</evidence>
<sequence length="407" mass="46384">MKTDMGLFISALMLLLYSYHANSECLMSSGTKCKPTDPDVYRNVTQIIKSRGFPVEEHDVVTEDGFILSMQRIPHGRNEKKTNVKKPVVFLQHGLLADSFCWVLNWNYSAIGFMLADNGFDVWLGNIRGNRYSRRHVKYTPLNPKFWDWSFEEMADKDIPAMINYALKVTGQDQVFYIGHSQGTLVGFLSFSTNPQIAKKIKLYIALAPIFHLNHTAKILRDAAFALGPIQEALFPLGPTSFLPGVLIKQLIMLGFCGGKYTEKACYHVVESIFGYDDQDMNMTRVPVILAHFPSGTSFKNIIHFGQVIYSGQTRRFDYGYFGNLRRYGKPKPPLYDVSKITIPVVMYLGQHDTLSVESDVAPIRAQIPDVEYYEMIPNWNHVDFIQGMDAPKILYPKIIKMLRSYA</sequence>
<accession>A0A913WTH3</accession>
<dbReference type="GO" id="GO:0016788">
    <property type="term" value="F:hydrolase activity, acting on ester bonds"/>
    <property type="evidence" value="ECO:0007669"/>
    <property type="project" value="InterPro"/>
</dbReference>
<dbReference type="Pfam" id="PF04083">
    <property type="entry name" value="Abhydro_lipase"/>
    <property type="match status" value="1"/>
</dbReference>
<dbReference type="InterPro" id="IPR006693">
    <property type="entry name" value="AB_hydrolase_lipase"/>
</dbReference>
<feature type="chain" id="PRO_5037388229" description="Lipase" evidence="9">
    <location>
        <begin position="24"/>
        <end position="407"/>
    </location>
</feature>
<feature type="active site" description="Nucleophile" evidence="8">
    <location>
        <position position="181"/>
    </location>
</feature>
<feature type="active site" description="Charge relay system" evidence="8">
    <location>
        <position position="382"/>
    </location>
</feature>
<dbReference type="OrthoDB" id="9974421at2759"/>
<evidence type="ECO:0000256" key="1">
    <source>
        <dbReference type="ARBA" id="ARBA00010701"/>
    </source>
</evidence>
<dbReference type="InterPro" id="IPR025483">
    <property type="entry name" value="Lipase_euk"/>
</dbReference>
<evidence type="ECO:0000256" key="6">
    <source>
        <dbReference type="ARBA" id="ARBA00023180"/>
    </source>
</evidence>
<evidence type="ECO:0000313" key="11">
    <source>
        <dbReference type="EnsemblMetazoa" id="XP_020893867.1"/>
    </source>
</evidence>
<organism evidence="11 12">
    <name type="scientific">Exaiptasia diaphana</name>
    <name type="common">Tropical sea anemone</name>
    <name type="synonym">Aiptasia pulchella</name>
    <dbReference type="NCBI Taxonomy" id="2652724"/>
    <lineage>
        <taxon>Eukaryota</taxon>
        <taxon>Metazoa</taxon>
        <taxon>Cnidaria</taxon>
        <taxon>Anthozoa</taxon>
        <taxon>Hexacorallia</taxon>
        <taxon>Actiniaria</taxon>
        <taxon>Aiptasiidae</taxon>
        <taxon>Exaiptasia</taxon>
    </lineage>
</organism>
<dbReference type="Proteomes" id="UP000887567">
    <property type="component" value="Unplaced"/>
</dbReference>
<evidence type="ECO:0000256" key="5">
    <source>
        <dbReference type="ARBA" id="ARBA00023098"/>
    </source>
</evidence>
<dbReference type="SUPFAM" id="SSF53474">
    <property type="entry name" value="alpha/beta-Hydrolases"/>
    <property type="match status" value="1"/>
</dbReference>
<evidence type="ECO:0000313" key="12">
    <source>
        <dbReference type="Proteomes" id="UP000887567"/>
    </source>
</evidence>
<dbReference type="PANTHER" id="PTHR11005">
    <property type="entry name" value="LYSOSOMAL ACID LIPASE-RELATED"/>
    <property type="match status" value="1"/>
</dbReference>
<evidence type="ECO:0000259" key="10">
    <source>
        <dbReference type="Pfam" id="PF04083"/>
    </source>
</evidence>
<evidence type="ECO:0000256" key="2">
    <source>
        <dbReference type="ARBA" id="ARBA00022729"/>
    </source>
</evidence>
<evidence type="ECO:0000256" key="9">
    <source>
        <dbReference type="SAM" id="SignalP"/>
    </source>
</evidence>
<keyword evidence="12" id="KW-1185">Reference proteome</keyword>
<proteinExistence type="inferred from homology"/>
<protein>
    <recommendedName>
        <fullName evidence="7">Lipase</fullName>
    </recommendedName>
</protein>
<dbReference type="EnsemblMetazoa" id="XM_021038208.2">
    <property type="protein sequence ID" value="XP_020893867.1"/>
    <property type="gene ID" value="LOC110232971"/>
</dbReference>
<dbReference type="KEGG" id="epa:110232971"/>
<dbReference type="PIRSF" id="PIRSF000862">
    <property type="entry name" value="Steryl_ester_lip"/>
    <property type="match status" value="1"/>
</dbReference>
<feature type="active site" description="Charge relay system" evidence="8">
    <location>
        <position position="353"/>
    </location>
</feature>
<keyword evidence="5" id="KW-0443">Lipid metabolism</keyword>
<dbReference type="InterPro" id="IPR029058">
    <property type="entry name" value="AB_hydrolase_fold"/>
</dbReference>
<evidence type="ECO:0000256" key="8">
    <source>
        <dbReference type="PIRSR" id="PIRSR000862-1"/>
    </source>
</evidence>
<keyword evidence="3 7" id="KW-0378">Hydrolase</keyword>
<dbReference type="AlphaFoldDB" id="A0A913WTH3"/>
<keyword evidence="6" id="KW-0325">Glycoprotein</keyword>
<keyword evidence="4 7" id="KW-0442">Lipid degradation</keyword>
<keyword evidence="2 9" id="KW-0732">Signal</keyword>
<comment type="similarity">
    <text evidence="1 7">Belongs to the AB hydrolase superfamily. Lipase family.</text>
</comment>
<dbReference type="OMA" id="PIFHLNH"/>
<reference evidence="11" key="1">
    <citation type="submission" date="2022-11" db="UniProtKB">
        <authorList>
            <consortium name="EnsemblMetazoa"/>
        </authorList>
    </citation>
    <scope>IDENTIFICATION</scope>
</reference>
<dbReference type="GeneID" id="110232971"/>
<dbReference type="GO" id="GO:0016042">
    <property type="term" value="P:lipid catabolic process"/>
    <property type="evidence" value="ECO:0007669"/>
    <property type="project" value="UniProtKB-KW"/>
</dbReference>
<feature type="domain" description="Partial AB-hydrolase lipase" evidence="10">
    <location>
        <begin position="44"/>
        <end position="105"/>
    </location>
</feature>
<dbReference type="Gene3D" id="3.40.50.1820">
    <property type="entry name" value="alpha/beta hydrolase"/>
    <property type="match status" value="1"/>
</dbReference>
<evidence type="ECO:0000256" key="7">
    <source>
        <dbReference type="PIRNR" id="PIRNR000862"/>
    </source>
</evidence>
<name>A0A913WTH3_EXADI</name>
<dbReference type="FunFam" id="3.40.50.1820:FF:000021">
    <property type="entry name" value="Lipase"/>
    <property type="match status" value="1"/>
</dbReference>
<feature type="signal peptide" evidence="9">
    <location>
        <begin position="1"/>
        <end position="23"/>
    </location>
</feature>
<dbReference type="RefSeq" id="XP_020893867.1">
    <property type="nucleotide sequence ID" value="XM_021038208.2"/>
</dbReference>
<evidence type="ECO:0000256" key="4">
    <source>
        <dbReference type="ARBA" id="ARBA00022963"/>
    </source>
</evidence>